<keyword evidence="3" id="KW-0963">Cytoplasm</keyword>
<keyword evidence="6" id="KW-0969">Cilium</keyword>
<dbReference type="EMBL" id="GL376636">
    <property type="status" value="NOT_ANNOTATED_CDS"/>
    <property type="molecule type" value="Genomic_DNA"/>
</dbReference>
<dbReference type="STRING" id="431595.K3W6G9"/>
<reference evidence="11" key="2">
    <citation type="submission" date="2010-04" db="EMBL/GenBank/DDBJ databases">
        <authorList>
            <person name="Buell R."/>
            <person name="Hamilton J."/>
            <person name="Hostetler J."/>
        </authorList>
    </citation>
    <scope>NUCLEOTIDE SEQUENCE [LARGE SCALE GENOMIC DNA]</scope>
    <source>
        <strain evidence="11">DAOM:BR144</strain>
    </source>
</reference>
<reference evidence="10" key="3">
    <citation type="submission" date="2015-02" db="UniProtKB">
        <authorList>
            <consortium name="EnsemblProtists"/>
        </authorList>
    </citation>
    <scope>IDENTIFICATION</scope>
    <source>
        <strain evidence="10">DAOM BR144</strain>
    </source>
</reference>
<evidence type="ECO:0000256" key="6">
    <source>
        <dbReference type="ARBA" id="ARBA00023069"/>
    </source>
</evidence>
<evidence type="ECO:0000313" key="10">
    <source>
        <dbReference type="EnsemblProtists" id="PYU1_T000560"/>
    </source>
</evidence>
<feature type="region of interest" description="Disordered" evidence="9">
    <location>
        <begin position="378"/>
        <end position="401"/>
    </location>
</feature>
<evidence type="ECO:0000256" key="2">
    <source>
        <dbReference type="ARBA" id="ARBA00004430"/>
    </source>
</evidence>
<sequence>MATTVVSKKPPLDPRILANVVLGYEGETLQLPSLVDVPVYHGQGRLVFRTGFVYTGAFSFGRMHGKGRVEWSNGVVYEGDFVENEMTGTGQYLWPNGSSYCGDIVAGKRHGHGVFLTGTRGVVDEVTKGDDDNGAPLGSSTSAESMEMLSAPLDPLLHFTFHIQEDNRDGRLESFPHIAAQSNARYEGAWHEGLPHGLGVLVYDDANNARYEGHFVHGKREGQGQMQYASGNLYSGQWVDDAKHGYGVMMWMGKPSSSLYASDPRLRPPIGAVESLPLVLHEVYEGYWVDDVQHGFGRHIWLYTKQKEKNYYEGEFANGLRHGIGAFHYANGSRYEGEWRENVKEGNGMFFYEDGRVFYGAFHHDRCLEPSAAHSMESAGVTTNAQATGNNTATTSAAPSSATSPARVSLYIDELLPPEKEAREKAKKAVEHAALRLNTELRALYRHYMKDTGAPSSPSDTDASQESVFLMEIFESRKLLSDCGIHINSGHGSAPERIFCSVQ</sequence>
<dbReference type="SUPFAM" id="SSF82185">
    <property type="entry name" value="Histone H3 K4-specific methyltransferase SET7/9 N-terminal domain"/>
    <property type="match status" value="3"/>
</dbReference>
<dbReference type="eggNOG" id="KOG0231">
    <property type="taxonomic scope" value="Eukaryota"/>
</dbReference>
<dbReference type="SMART" id="SM00698">
    <property type="entry name" value="MORN"/>
    <property type="match status" value="9"/>
</dbReference>
<comment type="subcellular location">
    <subcellularLocation>
        <location evidence="1">Cell projection</location>
        <location evidence="1">Cilium</location>
        <location evidence="1">Flagellum</location>
    </subcellularLocation>
    <subcellularLocation>
        <location evidence="2">Cytoplasm</location>
        <location evidence="2">Cytoskeleton</location>
        <location evidence="2">Cilium axoneme</location>
    </subcellularLocation>
</comment>
<dbReference type="EnsemblProtists" id="PYU1_T000560">
    <property type="protein sequence ID" value="PYU1_T000560"/>
    <property type="gene ID" value="PYU1_G000560"/>
</dbReference>
<keyword evidence="7" id="KW-0206">Cytoskeleton</keyword>
<dbReference type="VEuPathDB" id="FungiDB:PYU1_G000560"/>
<dbReference type="GO" id="GO:0005930">
    <property type="term" value="C:axoneme"/>
    <property type="evidence" value="ECO:0007669"/>
    <property type="project" value="UniProtKB-SubCell"/>
</dbReference>
<name>K3W6G9_GLOUD</name>
<feature type="compositionally biased region" description="Low complexity" evidence="9">
    <location>
        <begin position="382"/>
        <end position="401"/>
    </location>
</feature>
<reference evidence="11" key="1">
    <citation type="journal article" date="2010" name="Genome Biol.">
        <title>Genome sequence of the necrotrophic plant pathogen Pythium ultimum reveals original pathogenicity mechanisms and effector repertoire.</title>
        <authorList>
            <person name="Levesque C.A."/>
            <person name="Brouwer H."/>
            <person name="Cano L."/>
            <person name="Hamilton J.P."/>
            <person name="Holt C."/>
            <person name="Huitema E."/>
            <person name="Raffaele S."/>
            <person name="Robideau G.P."/>
            <person name="Thines M."/>
            <person name="Win J."/>
            <person name="Zerillo M.M."/>
            <person name="Beakes G.W."/>
            <person name="Boore J.L."/>
            <person name="Busam D."/>
            <person name="Dumas B."/>
            <person name="Ferriera S."/>
            <person name="Fuerstenberg S.I."/>
            <person name="Gachon C.M."/>
            <person name="Gaulin E."/>
            <person name="Govers F."/>
            <person name="Grenville-Briggs L."/>
            <person name="Horner N."/>
            <person name="Hostetler J."/>
            <person name="Jiang R.H."/>
            <person name="Johnson J."/>
            <person name="Krajaejun T."/>
            <person name="Lin H."/>
            <person name="Meijer H.J."/>
            <person name="Moore B."/>
            <person name="Morris P."/>
            <person name="Phuntmart V."/>
            <person name="Puiu D."/>
            <person name="Shetty J."/>
            <person name="Stajich J.E."/>
            <person name="Tripathy S."/>
            <person name="Wawra S."/>
            <person name="van West P."/>
            <person name="Whitty B.R."/>
            <person name="Coutinho P.M."/>
            <person name="Henrissat B."/>
            <person name="Martin F."/>
            <person name="Thomas P.D."/>
            <person name="Tyler B.M."/>
            <person name="De Vries R.P."/>
            <person name="Kamoun S."/>
            <person name="Yandell M."/>
            <person name="Tisserat N."/>
            <person name="Buell C.R."/>
        </authorList>
    </citation>
    <scope>NUCLEOTIDE SEQUENCE</scope>
    <source>
        <strain evidence="11">DAOM:BR144</strain>
    </source>
</reference>
<dbReference type="InParanoid" id="K3W6G9"/>
<organism evidence="10 11">
    <name type="scientific">Globisporangium ultimum (strain ATCC 200006 / CBS 805.95 / DAOM BR144)</name>
    <name type="common">Pythium ultimum</name>
    <dbReference type="NCBI Taxonomy" id="431595"/>
    <lineage>
        <taxon>Eukaryota</taxon>
        <taxon>Sar</taxon>
        <taxon>Stramenopiles</taxon>
        <taxon>Oomycota</taxon>
        <taxon>Peronosporomycetes</taxon>
        <taxon>Pythiales</taxon>
        <taxon>Pythiaceae</taxon>
        <taxon>Globisporangium</taxon>
    </lineage>
</organism>
<accession>K3W6G9</accession>
<dbReference type="HOGENOM" id="CLU_012108_0_1_1"/>
<evidence type="ECO:0000256" key="1">
    <source>
        <dbReference type="ARBA" id="ARBA00004230"/>
    </source>
</evidence>
<keyword evidence="5" id="KW-0282">Flagellum</keyword>
<dbReference type="Gene3D" id="2.20.110.10">
    <property type="entry name" value="Histone H3 K4-specific methyltransferase SET7/9 N-terminal domain"/>
    <property type="match status" value="3"/>
</dbReference>
<dbReference type="Pfam" id="PF02493">
    <property type="entry name" value="MORN"/>
    <property type="match status" value="9"/>
</dbReference>
<evidence type="ECO:0000256" key="9">
    <source>
        <dbReference type="SAM" id="MobiDB-lite"/>
    </source>
</evidence>
<evidence type="ECO:0000256" key="4">
    <source>
        <dbReference type="ARBA" id="ARBA00022737"/>
    </source>
</evidence>
<keyword evidence="11" id="KW-1185">Reference proteome</keyword>
<dbReference type="GO" id="GO:0031514">
    <property type="term" value="C:motile cilium"/>
    <property type="evidence" value="ECO:0007669"/>
    <property type="project" value="UniProtKB-SubCell"/>
</dbReference>
<dbReference type="PANTHER" id="PTHR46613:SF1">
    <property type="entry name" value="RADIAL SPOKE HEAD 10 HOMOLOG B-RELATED"/>
    <property type="match status" value="1"/>
</dbReference>
<dbReference type="Proteomes" id="UP000019132">
    <property type="component" value="Unassembled WGS sequence"/>
</dbReference>
<dbReference type="AlphaFoldDB" id="K3W6G9"/>
<protein>
    <submittedName>
        <fullName evidence="10">Uncharacterized protein</fullName>
    </submittedName>
</protein>
<proteinExistence type="predicted"/>
<keyword evidence="4" id="KW-0677">Repeat</keyword>
<dbReference type="InterPro" id="IPR003409">
    <property type="entry name" value="MORN"/>
</dbReference>
<evidence type="ECO:0000313" key="11">
    <source>
        <dbReference type="Proteomes" id="UP000019132"/>
    </source>
</evidence>
<evidence type="ECO:0000256" key="5">
    <source>
        <dbReference type="ARBA" id="ARBA00022846"/>
    </source>
</evidence>
<dbReference type="PANTHER" id="PTHR46613">
    <property type="entry name" value="RADIAL SPOKE HEAD 10 HOMOLOG B-RELATED"/>
    <property type="match status" value="1"/>
</dbReference>
<keyword evidence="8" id="KW-0966">Cell projection</keyword>
<evidence type="ECO:0000256" key="3">
    <source>
        <dbReference type="ARBA" id="ARBA00022490"/>
    </source>
</evidence>
<evidence type="ECO:0000256" key="8">
    <source>
        <dbReference type="ARBA" id="ARBA00023273"/>
    </source>
</evidence>
<evidence type="ECO:0000256" key="7">
    <source>
        <dbReference type="ARBA" id="ARBA00023212"/>
    </source>
</evidence>